<sequence>MLGKRTKPEICGGAIISDLLAPNRLSRRLTADLLWGSGSGADLINSKKKVPRNCHSKLSRSKPVVDIDDDFDADFQEFKDYSDDEVEINEDARAYDTEARRIRGKKVKVNFLEHAPVSASKHVGKVNPCEGLHKESSDYVQPSVN</sequence>
<keyword evidence="3" id="KW-1185">Reference proteome</keyword>
<comment type="caution">
    <text evidence="2">The sequence shown here is derived from an EMBL/GenBank/DDBJ whole genome shotgun (WGS) entry which is preliminary data.</text>
</comment>
<proteinExistence type="predicted"/>
<evidence type="ECO:0000313" key="2">
    <source>
        <dbReference type="EMBL" id="KAL2545437.1"/>
    </source>
</evidence>
<reference evidence="3" key="1">
    <citation type="submission" date="2024-07" db="EMBL/GenBank/DDBJ databases">
        <title>Two chromosome-level genome assemblies of Korean endemic species Abeliophyllum distichum and Forsythia ovata (Oleaceae).</title>
        <authorList>
            <person name="Jang H."/>
        </authorList>
    </citation>
    <scope>NUCLEOTIDE SEQUENCE [LARGE SCALE GENOMIC DNA]</scope>
</reference>
<feature type="region of interest" description="Disordered" evidence="1">
    <location>
        <begin position="123"/>
        <end position="145"/>
    </location>
</feature>
<organism evidence="2 3">
    <name type="scientific">Forsythia ovata</name>
    <dbReference type="NCBI Taxonomy" id="205694"/>
    <lineage>
        <taxon>Eukaryota</taxon>
        <taxon>Viridiplantae</taxon>
        <taxon>Streptophyta</taxon>
        <taxon>Embryophyta</taxon>
        <taxon>Tracheophyta</taxon>
        <taxon>Spermatophyta</taxon>
        <taxon>Magnoliopsida</taxon>
        <taxon>eudicotyledons</taxon>
        <taxon>Gunneridae</taxon>
        <taxon>Pentapetalae</taxon>
        <taxon>asterids</taxon>
        <taxon>lamiids</taxon>
        <taxon>Lamiales</taxon>
        <taxon>Oleaceae</taxon>
        <taxon>Forsythieae</taxon>
        <taxon>Forsythia</taxon>
    </lineage>
</organism>
<accession>A0ABD1W799</accession>
<protein>
    <submittedName>
        <fullName evidence="2">Ethylene-responsive transcription factor Related to AP22-12-like</fullName>
    </submittedName>
</protein>
<gene>
    <name evidence="2" type="ORF">Fot_14670</name>
</gene>
<dbReference type="EMBL" id="JBFOLJ010000004">
    <property type="protein sequence ID" value="KAL2545437.1"/>
    <property type="molecule type" value="Genomic_DNA"/>
</dbReference>
<evidence type="ECO:0000313" key="3">
    <source>
        <dbReference type="Proteomes" id="UP001604277"/>
    </source>
</evidence>
<dbReference type="AlphaFoldDB" id="A0ABD1W799"/>
<name>A0ABD1W799_9LAMI</name>
<dbReference type="Proteomes" id="UP001604277">
    <property type="component" value="Unassembled WGS sequence"/>
</dbReference>
<evidence type="ECO:0000256" key="1">
    <source>
        <dbReference type="SAM" id="MobiDB-lite"/>
    </source>
</evidence>